<dbReference type="Proteomes" id="UP001500034">
    <property type="component" value="Unassembled WGS sequence"/>
</dbReference>
<sequence length="79" mass="7617">MGAEAAADAVEAAEAADTGQLSSRGGNRIPVTGPVPGAGPGAPSRAPTGKHTRWALPRTGARIAGGVCALVEQLSCGAP</sequence>
<keyword evidence="3" id="KW-1185">Reference proteome</keyword>
<feature type="region of interest" description="Disordered" evidence="1">
    <location>
        <begin position="1"/>
        <end position="51"/>
    </location>
</feature>
<accession>A0ABP7PJH6</accession>
<reference evidence="3" key="1">
    <citation type="journal article" date="2019" name="Int. J. Syst. Evol. Microbiol.">
        <title>The Global Catalogue of Microorganisms (GCM) 10K type strain sequencing project: providing services to taxonomists for standard genome sequencing and annotation.</title>
        <authorList>
            <consortium name="The Broad Institute Genomics Platform"/>
            <consortium name="The Broad Institute Genome Sequencing Center for Infectious Disease"/>
            <person name="Wu L."/>
            <person name="Ma J."/>
        </authorList>
    </citation>
    <scope>NUCLEOTIDE SEQUENCE [LARGE SCALE GENOMIC DNA]</scope>
    <source>
        <strain evidence="3">JCM 17027</strain>
    </source>
</reference>
<feature type="compositionally biased region" description="Low complexity" evidence="1">
    <location>
        <begin position="30"/>
        <end position="47"/>
    </location>
</feature>
<comment type="caution">
    <text evidence="2">The sequence shown here is derived from an EMBL/GenBank/DDBJ whole genome shotgun (WGS) entry which is preliminary data.</text>
</comment>
<evidence type="ECO:0000313" key="3">
    <source>
        <dbReference type="Proteomes" id="UP001500034"/>
    </source>
</evidence>
<proteinExistence type="predicted"/>
<gene>
    <name evidence="2" type="ORF">GCM10022384_17750</name>
</gene>
<evidence type="ECO:0000256" key="1">
    <source>
        <dbReference type="SAM" id="MobiDB-lite"/>
    </source>
</evidence>
<dbReference type="EMBL" id="BAABCQ010000024">
    <property type="protein sequence ID" value="GAA3966701.1"/>
    <property type="molecule type" value="Genomic_DNA"/>
</dbReference>
<name>A0ABP7PJH6_9ACTN</name>
<organism evidence="2 3">
    <name type="scientific">Streptomyces marokkonensis</name>
    <dbReference type="NCBI Taxonomy" id="324855"/>
    <lineage>
        <taxon>Bacteria</taxon>
        <taxon>Bacillati</taxon>
        <taxon>Actinomycetota</taxon>
        <taxon>Actinomycetes</taxon>
        <taxon>Kitasatosporales</taxon>
        <taxon>Streptomycetaceae</taxon>
        <taxon>Streptomyces</taxon>
    </lineage>
</organism>
<feature type="compositionally biased region" description="Low complexity" evidence="1">
    <location>
        <begin position="1"/>
        <end position="17"/>
    </location>
</feature>
<protein>
    <submittedName>
        <fullName evidence="2">Uncharacterized protein</fullName>
    </submittedName>
</protein>
<evidence type="ECO:0000313" key="2">
    <source>
        <dbReference type="EMBL" id="GAA3966701.1"/>
    </source>
</evidence>